<keyword evidence="3" id="KW-1185">Reference proteome</keyword>
<name>A0A2Z7BL93_9LAMI</name>
<dbReference type="Proteomes" id="UP000250235">
    <property type="component" value="Unassembled WGS sequence"/>
</dbReference>
<proteinExistence type="predicted"/>
<feature type="region of interest" description="Disordered" evidence="1">
    <location>
        <begin position="113"/>
        <end position="144"/>
    </location>
</feature>
<gene>
    <name evidence="2" type="ORF">F511_31776</name>
</gene>
<feature type="compositionally biased region" description="Basic and acidic residues" evidence="1">
    <location>
        <begin position="123"/>
        <end position="144"/>
    </location>
</feature>
<evidence type="ECO:0000256" key="1">
    <source>
        <dbReference type="SAM" id="MobiDB-lite"/>
    </source>
</evidence>
<organism evidence="2 3">
    <name type="scientific">Dorcoceras hygrometricum</name>
    <dbReference type="NCBI Taxonomy" id="472368"/>
    <lineage>
        <taxon>Eukaryota</taxon>
        <taxon>Viridiplantae</taxon>
        <taxon>Streptophyta</taxon>
        <taxon>Embryophyta</taxon>
        <taxon>Tracheophyta</taxon>
        <taxon>Spermatophyta</taxon>
        <taxon>Magnoliopsida</taxon>
        <taxon>eudicotyledons</taxon>
        <taxon>Gunneridae</taxon>
        <taxon>Pentapetalae</taxon>
        <taxon>asterids</taxon>
        <taxon>lamiids</taxon>
        <taxon>Lamiales</taxon>
        <taxon>Gesneriaceae</taxon>
        <taxon>Didymocarpoideae</taxon>
        <taxon>Trichosporeae</taxon>
        <taxon>Loxocarpinae</taxon>
        <taxon>Dorcoceras</taxon>
    </lineage>
</organism>
<sequence>MESAAVLAMETSKVKSGVRNQAEAKLNQLEHSTSAVIECRSDHQRCTIYLAERPSEGPAGKSARAEELLQREERLALGAHLGRGRICMLEQTKNQLVKDKPAGQNLQEQIMIEDLSSEDDEGQLERRSAEKSKLEELLKSDCKR</sequence>
<protein>
    <submittedName>
        <fullName evidence="2">Uncharacterized protein</fullName>
    </submittedName>
</protein>
<reference evidence="2 3" key="1">
    <citation type="journal article" date="2015" name="Proc. Natl. Acad. Sci. U.S.A.">
        <title>The resurrection genome of Boea hygrometrica: A blueprint for survival of dehydration.</title>
        <authorList>
            <person name="Xiao L."/>
            <person name="Yang G."/>
            <person name="Zhang L."/>
            <person name="Yang X."/>
            <person name="Zhao S."/>
            <person name="Ji Z."/>
            <person name="Zhou Q."/>
            <person name="Hu M."/>
            <person name="Wang Y."/>
            <person name="Chen M."/>
            <person name="Xu Y."/>
            <person name="Jin H."/>
            <person name="Xiao X."/>
            <person name="Hu G."/>
            <person name="Bao F."/>
            <person name="Hu Y."/>
            <person name="Wan P."/>
            <person name="Li L."/>
            <person name="Deng X."/>
            <person name="Kuang T."/>
            <person name="Xiang C."/>
            <person name="Zhu J.K."/>
            <person name="Oliver M.J."/>
            <person name="He Y."/>
        </authorList>
    </citation>
    <scope>NUCLEOTIDE SEQUENCE [LARGE SCALE GENOMIC DNA]</scope>
    <source>
        <strain evidence="3">cv. XS01</strain>
    </source>
</reference>
<evidence type="ECO:0000313" key="3">
    <source>
        <dbReference type="Proteomes" id="UP000250235"/>
    </source>
</evidence>
<evidence type="ECO:0000313" key="2">
    <source>
        <dbReference type="EMBL" id="KZV32721.1"/>
    </source>
</evidence>
<dbReference type="AlphaFoldDB" id="A0A2Z7BL93"/>
<dbReference type="EMBL" id="KV006369">
    <property type="protein sequence ID" value="KZV32721.1"/>
    <property type="molecule type" value="Genomic_DNA"/>
</dbReference>
<accession>A0A2Z7BL93</accession>